<dbReference type="GO" id="GO:0008270">
    <property type="term" value="F:zinc ion binding"/>
    <property type="evidence" value="ECO:0007669"/>
    <property type="project" value="UniProtKB-KW"/>
</dbReference>
<keyword evidence="2 4" id="KW-0863">Zinc-finger</keyword>
<feature type="domain" description="RING-type" evidence="5">
    <location>
        <begin position="16"/>
        <end position="56"/>
    </location>
</feature>
<dbReference type="Pfam" id="PF15227">
    <property type="entry name" value="zf-C3HC4_4"/>
    <property type="match status" value="1"/>
</dbReference>
<dbReference type="AlphaFoldDB" id="A0A8D2D6F7"/>
<sequence>MAVAAALTRLQAEAKCPICLDDLRDPVTTECGHNFCCFCIQQSWADPYKGFPCPLCPTSILSWIHFLKHRSLISVLAMTQNLLLSVK</sequence>
<dbReference type="Proteomes" id="UP000694564">
    <property type="component" value="Unassembled WGS sequence"/>
</dbReference>
<evidence type="ECO:0000256" key="3">
    <source>
        <dbReference type="ARBA" id="ARBA00022833"/>
    </source>
</evidence>
<name>A0A8D2D6F7_SCIVU</name>
<dbReference type="Gene3D" id="3.30.40.10">
    <property type="entry name" value="Zinc/RING finger domain, C3HC4 (zinc finger)"/>
    <property type="match status" value="1"/>
</dbReference>
<dbReference type="GeneTree" id="ENSGT00940000162839"/>
<dbReference type="Ensembl" id="ENSSVLT00005022106.1">
    <property type="protein sequence ID" value="ENSSVLP00005019823.1"/>
    <property type="gene ID" value="ENSSVLG00005015901.1"/>
</dbReference>
<evidence type="ECO:0000259" key="5">
    <source>
        <dbReference type="PROSITE" id="PS50089"/>
    </source>
</evidence>
<evidence type="ECO:0000313" key="7">
    <source>
        <dbReference type="Proteomes" id="UP000694564"/>
    </source>
</evidence>
<evidence type="ECO:0000256" key="4">
    <source>
        <dbReference type="PROSITE-ProRule" id="PRU00175"/>
    </source>
</evidence>
<accession>A0A8D2D6F7</accession>
<dbReference type="InterPro" id="IPR013083">
    <property type="entry name" value="Znf_RING/FYVE/PHD"/>
</dbReference>
<reference evidence="6" key="2">
    <citation type="submission" date="2025-09" db="UniProtKB">
        <authorList>
            <consortium name="Ensembl"/>
        </authorList>
    </citation>
    <scope>IDENTIFICATION</scope>
</reference>
<dbReference type="SMART" id="SM00184">
    <property type="entry name" value="RING"/>
    <property type="match status" value="1"/>
</dbReference>
<keyword evidence="3" id="KW-0862">Zinc</keyword>
<dbReference type="InterPro" id="IPR051051">
    <property type="entry name" value="E3_ubiq-ligase_TRIM/RNF"/>
</dbReference>
<keyword evidence="1" id="KW-0479">Metal-binding</keyword>
<organism evidence="6 7">
    <name type="scientific">Sciurus vulgaris</name>
    <name type="common">Eurasian red squirrel</name>
    <dbReference type="NCBI Taxonomy" id="55149"/>
    <lineage>
        <taxon>Eukaryota</taxon>
        <taxon>Metazoa</taxon>
        <taxon>Chordata</taxon>
        <taxon>Craniata</taxon>
        <taxon>Vertebrata</taxon>
        <taxon>Euteleostomi</taxon>
        <taxon>Mammalia</taxon>
        <taxon>Eutheria</taxon>
        <taxon>Euarchontoglires</taxon>
        <taxon>Glires</taxon>
        <taxon>Rodentia</taxon>
        <taxon>Sciuromorpha</taxon>
        <taxon>Sciuridae</taxon>
        <taxon>Sciurinae</taxon>
        <taxon>Sciurini</taxon>
        <taxon>Sciurus</taxon>
    </lineage>
</organism>
<dbReference type="InterPro" id="IPR001841">
    <property type="entry name" value="Znf_RING"/>
</dbReference>
<dbReference type="SUPFAM" id="SSF57850">
    <property type="entry name" value="RING/U-box"/>
    <property type="match status" value="1"/>
</dbReference>
<evidence type="ECO:0000313" key="6">
    <source>
        <dbReference type="Ensembl" id="ENSSVLP00005019823.1"/>
    </source>
</evidence>
<reference evidence="6" key="1">
    <citation type="submission" date="2025-08" db="UniProtKB">
        <authorList>
            <consortium name="Ensembl"/>
        </authorList>
    </citation>
    <scope>IDENTIFICATION</scope>
</reference>
<dbReference type="PROSITE" id="PS00518">
    <property type="entry name" value="ZF_RING_1"/>
    <property type="match status" value="1"/>
</dbReference>
<keyword evidence="7" id="KW-1185">Reference proteome</keyword>
<dbReference type="PROSITE" id="PS50089">
    <property type="entry name" value="ZF_RING_2"/>
    <property type="match status" value="1"/>
</dbReference>
<evidence type="ECO:0000256" key="1">
    <source>
        <dbReference type="ARBA" id="ARBA00022723"/>
    </source>
</evidence>
<dbReference type="OrthoDB" id="654191at2759"/>
<protein>
    <recommendedName>
        <fullName evidence="5">RING-type domain-containing protein</fullName>
    </recommendedName>
</protein>
<dbReference type="InterPro" id="IPR017907">
    <property type="entry name" value="Znf_RING_CS"/>
</dbReference>
<dbReference type="PANTHER" id="PTHR25465">
    <property type="entry name" value="B-BOX DOMAIN CONTAINING"/>
    <property type="match status" value="1"/>
</dbReference>
<proteinExistence type="predicted"/>
<evidence type="ECO:0000256" key="2">
    <source>
        <dbReference type="ARBA" id="ARBA00022771"/>
    </source>
</evidence>